<reference evidence="11 12" key="1">
    <citation type="submission" date="2019-03" db="EMBL/GenBank/DDBJ databases">
        <title>Genomic Encyclopedia of Type Strains, Phase III (KMG-III): the genomes of soil and plant-associated and newly described type strains.</title>
        <authorList>
            <person name="Whitman W."/>
        </authorList>
    </citation>
    <scope>NUCLEOTIDE SEQUENCE [LARGE SCALE GENOMIC DNA]</scope>
    <source>
        <strain evidence="11 12">CGMCC 1.7002</strain>
    </source>
</reference>
<sequence>MRLFVVAGESSGDKLAAGLVQGLKAHKSLDLSGVAGPALEAAGLKSLFAMSDLAVMGWRDVYLRLPLLLWRLKQTVDAIVRQKPDLVLLVDSQEFSQRVAAGVRKALPDMPIVLYVAPSVWAWRPERAQKIKPLYNEILSVLPFEPKVFADLEGPKCSYVGHSAEHLAELAGSTNRENLLLLPGSRAGEIDRNLDALLTAHSKLQQFENADLITVEHLRKRLERQVRNHKISISSGRSAFEQALTHAQVALAVSGTVTLELAFADVPHILFYVADKKLGAHYEQVGRPLVGLPNILLQREIVPEIVGTEARTDDLLQAAKNLADREDARAAQRAGFEEIRALMKEGAPEAPRQNPVERILSYI</sequence>
<evidence type="ECO:0000313" key="11">
    <source>
        <dbReference type="EMBL" id="TDQ66358.1"/>
    </source>
</evidence>
<comment type="caution">
    <text evidence="11">The sequence shown here is derived from an EMBL/GenBank/DDBJ whole genome shotgun (WGS) entry which is preliminary data.</text>
</comment>
<gene>
    <name evidence="11" type="ORF">ATL17_0351</name>
</gene>
<dbReference type="PANTHER" id="PTHR30372:SF4">
    <property type="entry name" value="LIPID-A-DISACCHARIDE SYNTHASE, MITOCHONDRIAL-RELATED"/>
    <property type="match status" value="1"/>
</dbReference>
<keyword evidence="12" id="KW-1185">Reference proteome</keyword>
<evidence type="ECO:0000313" key="12">
    <source>
        <dbReference type="Proteomes" id="UP000295391"/>
    </source>
</evidence>
<evidence type="ECO:0000256" key="4">
    <source>
        <dbReference type="ARBA" id="ARBA00020902"/>
    </source>
</evidence>
<evidence type="ECO:0000256" key="2">
    <source>
        <dbReference type="ARBA" id="ARBA00007868"/>
    </source>
</evidence>
<organism evidence="11 12">
    <name type="scientific">Maritalea mobilis</name>
    <dbReference type="NCBI Taxonomy" id="483324"/>
    <lineage>
        <taxon>Bacteria</taxon>
        <taxon>Pseudomonadati</taxon>
        <taxon>Pseudomonadota</taxon>
        <taxon>Alphaproteobacteria</taxon>
        <taxon>Hyphomicrobiales</taxon>
        <taxon>Devosiaceae</taxon>
        <taxon>Maritalea</taxon>
    </lineage>
</organism>
<evidence type="ECO:0000256" key="1">
    <source>
        <dbReference type="ARBA" id="ARBA00002056"/>
    </source>
</evidence>
<comment type="catalytic activity">
    <reaction evidence="10">
        <text>a lipid X + a UDP-2-N,3-O-bis[(3R)-3-hydroxyacyl]-alpha-D-glucosamine = a lipid A disaccharide + UDP + H(+)</text>
        <dbReference type="Rhea" id="RHEA:67828"/>
        <dbReference type="ChEBI" id="CHEBI:15378"/>
        <dbReference type="ChEBI" id="CHEBI:58223"/>
        <dbReference type="ChEBI" id="CHEBI:137748"/>
        <dbReference type="ChEBI" id="CHEBI:176338"/>
        <dbReference type="ChEBI" id="CHEBI:176343"/>
        <dbReference type="EC" id="2.4.1.182"/>
    </reaction>
</comment>
<dbReference type="OrthoDB" id="9801642at2"/>
<dbReference type="AlphaFoldDB" id="A0A4V3DBF3"/>
<evidence type="ECO:0000256" key="8">
    <source>
        <dbReference type="ARBA" id="ARBA00022679"/>
    </source>
</evidence>
<dbReference type="EC" id="2.4.1.182" evidence="3"/>
<dbReference type="GO" id="GO:0005543">
    <property type="term" value="F:phospholipid binding"/>
    <property type="evidence" value="ECO:0007669"/>
    <property type="project" value="TreeGrafter"/>
</dbReference>
<protein>
    <recommendedName>
        <fullName evidence="4">Lipid-A-disaccharide synthase</fullName>
        <ecNumber evidence="3">2.4.1.182</ecNumber>
    </recommendedName>
</protein>
<accession>A0A4V3DBF3</accession>
<dbReference type="InterPro" id="IPR003835">
    <property type="entry name" value="Glyco_trans_19"/>
</dbReference>
<keyword evidence="9" id="KW-0443">Lipid metabolism</keyword>
<dbReference type="SUPFAM" id="SSF53756">
    <property type="entry name" value="UDP-Glycosyltransferase/glycogen phosphorylase"/>
    <property type="match status" value="1"/>
</dbReference>
<dbReference type="GO" id="GO:0008915">
    <property type="term" value="F:lipid-A-disaccharide synthase activity"/>
    <property type="evidence" value="ECO:0007669"/>
    <property type="project" value="UniProtKB-EC"/>
</dbReference>
<keyword evidence="5" id="KW-0444">Lipid biosynthesis</keyword>
<dbReference type="PANTHER" id="PTHR30372">
    <property type="entry name" value="LIPID-A-DISACCHARIDE SYNTHASE"/>
    <property type="match status" value="1"/>
</dbReference>
<dbReference type="RefSeq" id="WP_133571057.1">
    <property type="nucleotide sequence ID" value="NZ_SNYR01000001.1"/>
</dbReference>
<name>A0A4V3DBF3_9HYPH</name>
<evidence type="ECO:0000256" key="5">
    <source>
        <dbReference type="ARBA" id="ARBA00022516"/>
    </source>
</evidence>
<keyword evidence="6" id="KW-0441">Lipid A biosynthesis</keyword>
<dbReference type="EMBL" id="SNYR01000001">
    <property type="protein sequence ID" value="TDQ66358.1"/>
    <property type="molecule type" value="Genomic_DNA"/>
</dbReference>
<proteinExistence type="inferred from homology"/>
<dbReference type="GO" id="GO:0009245">
    <property type="term" value="P:lipid A biosynthetic process"/>
    <property type="evidence" value="ECO:0007669"/>
    <property type="project" value="UniProtKB-KW"/>
</dbReference>
<evidence type="ECO:0000256" key="3">
    <source>
        <dbReference type="ARBA" id="ARBA00012687"/>
    </source>
</evidence>
<evidence type="ECO:0000256" key="9">
    <source>
        <dbReference type="ARBA" id="ARBA00023098"/>
    </source>
</evidence>
<keyword evidence="7" id="KW-0328">Glycosyltransferase</keyword>
<evidence type="ECO:0000256" key="7">
    <source>
        <dbReference type="ARBA" id="ARBA00022676"/>
    </source>
</evidence>
<evidence type="ECO:0000256" key="6">
    <source>
        <dbReference type="ARBA" id="ARBA00022556"/>
    </source>
</evidence>
<keyword evidence="8" id="KW-0808">Transferase</keyword>
<comment type="function">
    <text evidence="1">Condensation of UDP-2,3-diacylglucosamine and 2,3-diacylglucosamine-1-phosphate to form lipid A disaccharide, a precursor of lipid A, a phosphorylated glycolipid that anchors the lipopolysaccharide to the outer membrane of the cell.</text>
</comment>
<dbReference type="GO" id="GO:0016020">
    <property type="term" value="C:membrane"/>
    <property type="evidence" value="ECO:0007669"/>
    <property type="project" value="GOC"/>
</dbReference>
<evidence type="ECO:0000256" key="10">
    <source>
        <dbReference type="ARBA" id="ARBA00048975"/>
    </source>
</evidence>
<comment type="similarity">
    <text evidence="2">Belongs to the LpxB family.</text>
</comment>
<dbReference type="Proteomes" id="UP000295391">
    <property type="component" value="Unassembled WGS sequence"/>
</dbReference>
<dbReference type="Pfam" id="PF02684">
    <property type="entry name" value="LpxB"/>
    <property type="match status" value="1"/>
</dbReference>